<keyword evidence="2" id="KW-1185">Reference proteome</keyword>
<organism evidence="1 2">
    <name type="scientific">Caerostris extrusa</name>
    <name type="common">Bark spider</name>
    <name type="synonym">Caerostris bankana</name>
    <dbReference type="NCBI Taxonomy" id="172846"/>
    <lineage>
        <taxon>Eukaryota</taxon>
        <taxon>Metazoa</taxon>
        <taxon>Ecdysozoa</taxon>
        <taxon>Arthropoda</taxon>
        <taxon>Chelicerata</taxon>
        <taxon>Arachnida</taxon>
        <taxon>Araneae</taxon>
        <taxon>Araneomorphae</taxon>
        <taxon>Entelegynae</taxon>
        <taxon>Araneoidea</taxon>
        <taxon>Araneidae</taxon>
        <taxon>Caerostris</taxon>
    </lineage>
</organism>
<name>A0AAV4RW81_CAEEX</name>
<reference evidence="1 2" key="1">
    <citation type="submission" date="2021-06" db="EMBL/GenBank/DDBJ databases">
        <title>Caerostris extrusa draft genome.</title>
        <authorList>
            <person name="Kono N."/>
            <person name="Arakawa K."/>
        </authorList>
    </citation>
    <scope>NUCLEOTIDE SEQUENCE [LARGE SCALE GENOMIC DNA]</scope>
</reference>
<dbReference type="AlphaFoldDB" id="A0AAV4RW81"/>
<evidence type="ECO:0000313" key="2">
    <source>
        <dbReference type="Proteomes" id="UP001054945"/>
    </source>
</evidence>
<dbReference type="Proteomes" id="UP001054945">
    <property type="component" value="Unassembled WGS sequence"/>
</dbReference>
<protein>
    <submittedName>
        <fullName evidence="1">Uncharacterized protein</fullName>
    </submittedName>
</protein>
<proteinExistence type="predicted"/>
<dbReference type="EMBL" id="BPLR01008391">
    <property type="protein sequence ID" value="GIY24357.1"/>
    <property type="molecule type" value="Genomic_DNA"/>
</dbReference>
<evidence type="ECO:0000313" key="1">
    <source>
        <dbReference type="EMBL" id="GIY24357.1"/>
    </source>
</evidence>
<gene>
    <name evidence="1" type="ORF">CEXT_511961</name>
</gene>
<sequence length="89" mass="10629">MFLDTYILFSYPKFFRWWQQCSSEASMRTGCTVDVNARPKGFLMRALTETISLENNHPVHQEDRRDHLLKQQQQVAQQCPTRKVHLFRS</sequence>
<comment type="caution">
    <text evidence="1">The sequence shown here is derived from an EMBL/GenBank/DDBJ whole genome shotgun (WGS) entry which is preliminary data.</text>
</comment>
<accession>A0AAV4RW81</accession>